<dbReference type="Gene3D" id="1.20.58.530">
    <property type="match status" value="1"/>
</dbReference>
<dbReference type="Pfam" id="PF00063">
    <property type="entry name" value="Myosin_head"/>
    <property type="match status" value="1"/>
</dbReference>
<dbReference type="CDD" id="cd01381">
    <property type="entry name" value="MYSc_Myo7"/>
    <property type="match status" value="1"/>
</dbReference>
<dbReference type="EMBL" id="JASPKY010001021">
    <property type="protein sequence ID" value="KAK9679432.1"/>
    <property type="molecule type" value="Genomic_DNA"/>
</dbReference>
<dbReference type="Gene3D" id="1.20.80.10">
    <property type="match status" value="2"/>
</dbReference>
<dbReference type="PANTHER" id="PTHR22692">
    <property type="entry name" value="MYOSIN VII, XV"/>
    <property type="match status" value="1"/>
</dbReference>
<dbReference type="SUPFAM" id="SSF50729">
    <property type="entry name" value="PH domain-like"/>
    <property type="match status" value="1"/>
</dbReference>
<feature type="domain" description="FERM" evidence="14">
    <location>
        <begin position="1220"/>
        <end position="1529"/>
    </location>
</feature>
<evidence type="ECO:0000256" key="4">
    <source>
        <dbReference type="ARBA" id="ARBA00022490"/>
    </source>
</evidence>
<evidence type="ECO:0000256" key="2">
    <source>
        <dbReference type="ARBA" id="ARBA00008314"/>
    </source>
</evidence>
<feature type="domain" description="FERM" evidence="14">
    <location>
        <begin position="1823"/>
        <end position="2130"/>
    </location>
</feature>
<evidence type="ECO:0000256" key="7">
    <source>
        <dbReference type="ARBA" id="ARBA00022840"/>
    </source>
</evidence>
<dbReference type="InterPro" id="IPR057130">
    <property type="entry name" value="Myosin_VII_N"/>
</dbReference>
<dbReference type="InterPro" id="IPR027417">
    <property type="entry name" value="P-loop_NTPase"/>
</dbReference>
<dbReference type="Gene3D" id="1.10.10.820">
    <property type="match status" value="1"/>
</dbReference>
<comment type="similarity">
    <text evidence="2 12">Belongs to the TRAFAC class myosin-kinesin ATPase superfamily. Myosin family.</text>
</comment>
<dbReference type="Gene3D" id="2.30.29.30">
    <property type="entry name" value="Pleckstrin-homology domain (PH domain)/Phosphotyrosine-binding domain (PTB)"/>
    <property type="match status" value="2"/>
</dbReference>
<dbReference type="InterPro" id="IPR000857">
    <property type="entry name" value="MyTH4_dom"/>
</dbReference>
<evidence type="ECO:0000259" key="13">
    <source>
        <dbReference type="PROSITE" id="PS50002"/>
    </source>
</evidence>
<feature type="region of interest" description="Actin-binding" evidence="12">
    <location>
        <begin position="636"/>
        <end position="658"/>
    </location>
</feature>
<keyword evidence="3 11" id="KW-0728">SH3 domain</keyword>
<reference evidence="17" key="1">
    <citation type="submission" date="2023-05" db="EMBL/GenBank/DDBJ databases">
        <authorList>
            <person name="Nardi F."/>
            <person name="Carapelli A."/>
            <person name="Cucini C."/>
        </authorList>
    </citation>
    <scope>NUCLEOTIDE SEQUENCE</scope>
    <source>
        <strain evidence="17">DMR45628</strain>
        <tissue evidence="17">Testes</tissue>
    </source>
</reference>
<reference evidence="17 18" key="2">
    <citation type="journal article" date="2024" name="BMC Genomics">
        <title>De novo assembly and annotation of Popillia japonica's genome with initial clues to its potential as an invasive pest.</title>
        <authorList>
            <person name="Cucini C."/>
            <person name="Boschi S."/>
            <person name="Funari R."/>
            <person name="Cardaioli E."/>
            <person name="Iannotti N."/>
            <person name="Marturano G."/>
            <person name="Paoli F."/>
            <person name="Bruttini M."/>
            <person name="Carapelli A."/>
            <person name="Frati F."/>
            <person name="Nardi F."/>
        </authorList>
    </citation>
    <scope>NUCLEOTIDE SEQUENCE [LARGE SCALE GENOMIC DNA]</scope>
    <source>
        <strain evidence="17">DMR45628</strain>
    </source>
</reference>
<dbReference type="Pfam" id="PF21989">
    <property type="entry name" value="RA_2"/>
    <property type="match status" value="2"/>
</dbReference>
<dbReference type="Pfam" id="PF21998">
    <property type="entry name" value="FERM_C1_MyoVII"/>
    <property type="match status" value="1"/>
</dbReference>
<protein>
    <submittedName>
        <fullName evidence="17">Myosin head (Motor domain)</fullName>
    </submittedName>
</protein>
<feature type="domain" description="Myosin motor" evidence="16">
    <location>
        <begin position="90"/>
        <end position="758"/>
    </location>
</feature>
<dbReference type="SMART" id="SM00242">
    <property type="entry name" value="MYSc"/>
    <property type="match status" value="1"/>
</dbReference>
<dbReference type="InterPro" id="IPR014352">
    <property type="entry name" value="FERM/acyl-CoA-bd_prot_sf"/>
</dbReference>
<evidence type="ECO:0000259" key="15">
    <source>
        <dbReference type="PROSITE" id="PS51016"/>
    </source>
</evidence>
<dbReference type="PRINTS" id="PR00193">
    <property type="entry name" value="MYOSINHEAVY"/>
</dbReference>
<dbReference type="GO" id="GO:0009888">
    <property type="term" value="P:tissue development"/>
    <property type="evidence" value="ECO:0007669"/>
    <property type="project" value="UniProtKB-ARBA"/>
</dbReference>
<feature type="binding site" evidence="12">
    <location>
        <begin position="183"/>
        <end position="190"/>
    </location>
    <ligand>
        <name>ATP</name>
        <dbReference type="ChEBI" id="CHEBI:30616"/>
    </ligand>
</feature>
<dbReference type="Gene3D" id="1.20.120.720">
    <property type="entry name" value="Myosin VI head, motor domain, U50 subdomain"/>
    <property type="match status" value="1"/>
</dbReference>
<dbReference type="InterPro" id="IPR035963">
    <property type="entry name" value="FERM_2"/>
</dbReference>
<organism evidence="17 18">
    <name type="scientific">Popillia japonica</name>
    <name type="common">Japanese beetle</name>
    <dbReference type="NCBI Taxonomy" id="7064"/>
    <lineage>
        <taxon>Eukaryota</taxon>
        <taxon>Metazoa</taxon>
        <taxon>Ecdysozoa</taxon>
        <taxon>Arthropoda</taxon>
        <taxon>Hexapoda</taxon>
        <taxon>Insecta</taxon>
        <taxon>Pterygota</taxon>
        <taxon>Neoptera</taxon>
        <taxon>Endopterygota</taxon>
        <taxon>Coleoptera</taxon>
        <taxon>Polyphaga</taxon>
        <taxon>Scarabaeiformia</taxon>
        <taxon>Scarabaeidae</taxon>
        <taxon>Rutelinae</taxon>
        <taxon>Popillia</taxon>
    </lineage>
</organism>
<dbReference type="GO" id="GO:0003779">
    <property type="term" value="F:actin binding"/>
    <property type="evidence" value="ECO:0007669"/>
    <property type="project" value="UniProtKB-KW"/>
</dbReference>
<dbReference type="InterPro" id="IPR051567">
    <property type="entry name" value="Unconventional_Myosin_ATPase"/>
</dbReference>
<dbReference type="InterPro" id="IPR001452">
    <property type="entry name" value="SH3_domain"/>
</dbReference>
<evidence type="ECO:0000256" key="8">
    <source>
        <dbReference type="ARBA" id="ARBA00023123"/>
    </source>
</evidence>
<dbReference type="GO" id="GO:0016459">
    <property type="term" value="C:myosin complex"/>
    <property type="evidence" value="ECO:0007669"/>
    <property type="project" value="UniProtKB-KW"/>
</dbReference>
<evidence type="ECO:0000256" key="3">
    <source>
        <dbReference type="ARBA" id="ARBA00022443"/>
    </source>
</evidence>
<dbReference type="SUPFAM" id="SSF52540">
    <property type="entry name" value="P-loop containing nucleoside triphosphate hydrolases"/>
    <property type="match status" value="1"/>
</dbReference>
<dbReference type="Gene3D" id="3.40.850.10">
    <property type="entry name" value="Kinesin motor domain"/>
    <property type="match status" value="1"/>
</dbReference>
<dbReference type="Gene3D" id="1.20.5.190">
    <property type="match status" value="1"/>
</dbReference>
<evidence type="ECO:0000259" key="14">
    <source>
        <dbReference type="PROSITE" id="PS50057"/>
    </source>
</evidence>
<dbReference type="InterPro" id="IPR041793">
    <property type="entry name" value="MyoVII_FERM_C1"/>
</dbReference>
<keyword evidence="10 12" id="KW-0009">Actin-binding</keyword>
<dbReference type="Pfam" id="PF00784">
    <property type="entry name" value="MyTH4"/>
    <property type="match status" value="2"/>
</dbReference>
<dbReference type="Pfam" id="PF24123">
    <property type="entry name" value="Myosin_VII_N"/>
    <property type="match status" value="1"/>
</dbReference>
<dbReference type="InterPro" id="IPR019748">
    <property type="entry name" value="FERM_central"/>
</dbReference>
<dbReference type="GO" id="GO:0071944">
    <property type="term" value="C:cell periphery"/>
    <property type="evidence" value="ECO:0007669"/>
    <property type="project" value="UniProtKB-ARBA"/>
</dbReference>
<evidence type="ECO:0000256" key="6">
    <source>
        <dbReference type="ARBA" id="ARBA00022741"/>
    </source>
</evidence>
<dbReference type="InterPro" id="IPR038185">
    <property type="entry name" value="MyTH4_dom_sf"/>
</dbReference>
<dbReference type="Proteomes" id="UP001458880">
    <property type="component" value="Unassembled WGS sequence"/>
</dbReference>
<dbReference type="CDD" id="cd17092">
    <property type="entry name" value="FERM1_F1_Myosin-VII"/>
    <property type="match status" value="1"/>
</dbReference>
<dbReference type="Pfam" id="PF00612">
    <property type="entry name" value="IQ"/>
    <property type="match status" value="3"/>
</dbReference>
<dbReference type="FunFam" id="1.10.10.820:FF:000001">
    <property type="entry name" value="Myosin heavy chain"/>
    <property type="match status" value="1"/>
</dbReference>
<evidence type="ECO:0000256" key="1">
    <source>
        <dbReference type="ARBA" id="ARBA00004496"/>
    </source>
</evidence>
<keyword evidence="9 12" id="KW-0505">Motor protein</keyword>
<keyword evidence="18" id="KW-1185">Reference proteome</keyword>
<comment type="caution">
    <text evidence="17">The sequence shown here is derived from an EMBL/GenBank/DDBJ whole genome shotgun (WGS) entry which is preliminary data.</text>
</comment>
<feature type="domain" description="MyTH4" evidence="15">
    <location>
        <begin position="980"/>
        <end position="1215"/>
    </location>
</feature>
<dbReference type="Gene3D" id="2.30.30.40">
    <property type="entry name" value="SH3 Domains"/>
    <property type="match status" value="1"/>
</dbReference>
<evidence type="ECO:0000313" key="18">
    <source>
        <dbReference type="Proteomes" id="UP001458880"/>
    </source>
</evidence>
<keyword evidence="7 12" id="KW-0067">ATP-binding</keyword>
<dbReference type="InterPro" id="IPR019749">
    <property type="entry name" value="Band_41_domain"/>
</dbReference>
<dbReference type="InterPro" id="IPR011993">
    <property type="entry name" value="PH-like_dom_sf"/>
</dbReference>
<dbReference type="InterPro" id="IPR036106">
    <property type="entry name" value="MYSc_Myo7"/>
</dbReference>
<dbReference type="Pfam" id="PF00373">
    <property type="entry name" value="FERM_M"/>
    <property type="match status" value="1"/>
</dbReference>
<dbReference type="Gene3D" id="6.20.240.20">
    <property type="match status" value="1"/>
</dbReference>
<dbReference type="GO" id="GO:0003774">
    <property type="term" value="F:cytoskeletal motor activity"/>
    <property type="evidence" value="ECO:0007669"/>
    <property type="project" value="UniProtKB-UniRule"/>
</dbReference>
<feature type="domain" description="MyTH4" evidence="15">
    <location>
        <begin position="1669"/>
        <end position="1817"/>
    </location>
</feature>
<dbReference type="CDD" id="cd13198">
    <property type="entry name" value="FERM_C1_MyoVII"/>
    <property type="match status" value="1"/>
</dbReference>
<dbReference type="InterPro" id="IPR000048">
    <property type="entry name" value="IQ_motif_EF-hand-BS"/>
</dbReference>
<keyword evidence="8 12" id="KW-0518">Myosin</keyword>
<dbReference type="Gene3D" id="3.10.20.90">
    <property type="entry name" value="Phosphatidylinositol 3-kinase Catalytic Subunit, Chain A, domain 1"/>
    <property type="match status" value="2"/>
</dbReference>
<dbReference type="InterPro" id="IPR000299">
    <property type="entry name" value="FERM_domain"/>
</dbReference>
<dbReference type="SMART" id="SM00295">
    <property type="entry name" value="B41"/>
    <property type="match status" value="2"/>
</dbReference>
<dbReference type="PROSITE" id="PS50057">
    <property type="entry name" value="FERM_3"/>
    <property type="match status" value="2"/>
</dbReference>
<sequence>MTNLDNLVVGDYIWIHPTTAGEFDVPSGGKILAIEAKRLRIKSDTGSEIYIGKEQVFKPIHISSIKVVEDMINLGDLQEYFKPIHISSIKVVEDMINLGDLQEYSILRNLHIRYLDKLIYTYTGTMLVAINPYEVLPIYTNAIIREYKDNKLGELPPHIFAIGDSAYNEMKAMSKDQCVVISGESGAGKTESTKLILQYLASTSGKHSWIEQQILEANPILEAFGNAKTVRNDNSSRFGKYIDINFNKNGQIEGAKIDQYLLEKSRIVSQSEGERNYHIFYSLLAGLSKEEKSRLELSDASKYTYLNKGKCLTCDGRNEASEFGEIREAFKILNFSEKEVADVFQLLACILHFGNLKFKKTIVSNMEASELAEPTAVNRIAAFLGTNKFDLSEALTKRTIFVHGEKVVTNLSDTQAYESRDAFVKGIYGKLFIAIVEKLNSVIFQPKLSRKTSIGVLDIFGFENFGVNSFEQLCINYANENLQQFFVQHIFKLEQEYYTKEGINWKHIVFVDNQEILDMIGTKSMNILSLIDEESKFPRGTDFTMLAKLNNTHGKKSNYLQSKSNLEPLFGIKHFAGSVHYHVPDFLEKNRDSFSQDLKQLIQQSSNDYLKKIFDAEFKEEVKGKKTLSSQFRFSLEALMRTLNACHPYFVRCIKPNENKRPLEFDRALCCRQLRYSGMMETAKIRQAGYPIRHDYFNFVNRFRYLASNILPAHKGNPKDSARVICQAVFKNNEDYQLGNTKVFLKHVDNERLEEERAKILARYIIVLQRHIRGYLCRNRYKKMKESALVIQKHWRARGYRSRFLKMRYGFKRLQARLASRQLAFTFNRDRRAILKLQTICRGYLARQKKPIGQIYNIVKLRNVEERELKKAGNKNFKHTAEVNMQKRLAEINRAYIVKEKLKPDEPQPNELVDNLFDFLKDNEVAPNSTDIKESEEFLNQLNNKTRETGEKTEEYEDLTAYNFNKFAATYFRKNVNPSYSKKPLKESLLELPTPDDVIAAQALWITILRFTGDLPEPRYESETKVITENDTIMSKVTETLSRSFTNRKEFQEILRQEQAYSKYSKAERQKYISMTLKRKSKLLDDVRHGMVEDRFANEMYREWIHDKRTTNLEKLHFIIGHGILRQELRDEIFCQICKILTANPTKASHARGWILLSLCVGCFPPSERLVLYLKAFMRSGPPGYAPYCEGRLNRTFKNGARTQPPSWLELHATKNKQPINLQITFMDKTSITIEADSATTSAEVCENIAMNLNLTDTFGFSLFITLYDKVMSLGSDNDHIMDAISQCEQYAKEQGKQERSAPWKLFYRKEIFTPWHDPAADAVATNLIYHQIIRGLKFGEYRCPNEGDVATLVAQQYYIENGPVIQPKVLHTRIGEYTPTYMVQKGEYSEAWEQKIIDSFNRSTCVRETKPALKAKEDIVKYGKLVWPILFSKFYEAIKISGPELPKDNMIIAINWTGIYMIDDQEQILMEMTFADVAYVNYQQNVQFQLHNITFNTIRNEEFVFQSPDAENMYNLILYLIDGLKERSVYVVAMQDYKHPGEAASFLSYKKGDLIVLKNGFTGSDLKSSAWGNGECNGRVGDFITEHVYILPTLYKPPADILQAFKKDGAFETRQPTAPVISTIRRMKVHTLAQYANDHFRSSRRLTVNKTSVLNTVRRASKEELWKYTNQPVYQPLLQKVLEDPLLSKQAVEAFSAILKYMGDMPAPKSKVCNELTDIIFASCFSHDLLKDEIYCQIMRQLTYNRLSSSEEKGWELLYLATGLFGCSPSLMSDLTKFIQSRIHPFAEPCLQRLQRSSKLGARKYPPYSVEVDAIQHRSLQIYHKVYFPDDNDEAFEVDSLTKASDLCKAIAERLGLNSYDGFSLMVMITDKVFSIPDNYYFYDFLHELIDWVKESKPSWNSGAPVQAQYQVFFMKKLWINTVPGRDLAADHIFHYHQEMPKYIRGYHKCSKVDAVKLAALILRVRHKAHTTEAMESLTHEKEIREIVPIDLFKAQSMSEWKKQITMAYNTDGKMTELEAKSKFLDAIYQWPTFGSTFFEVKQSSEPSHPEIILIAINKNGVNAIHPQTKDILVTHDFAELTNWSSGNTYFHITVGNAMRRLKYLYETAQGYKMDDLITSYVAFISNSTKKDSKPFIF</sequence>
<dbReference type="PROSITE" id="PS51456">
    <property type="entry name" value="MYOSIN_MOTOR"/>
    <property type="match status" value="1"/>
</dbReference>
<dbReference type="SUPFAM" id="SSF54236">
    <property type="entry name" value="Ubiquitin-like"/>
    <property type="match status" value="2"/>
</dbReference>
<evidence type="ECO:0000256" key="5">
    <source>
        <dbReference type="ARBA" id="ARBA00022737"/>
    </source>
</evidence>
<dbReference type="GO" id="GO:0009887">
    <property type="term" value="P:animal organ morphogenesis"/>
    <property type="evidence" value="ECO:0007669"/>
    <property type="project" value="UniProtKB-ARBA"/>
</dbReference>
<gene>
    <name evidence="17" type="ORF">QE152_g40040</name>
</gene>
<feature type="domain" description="SH3" evidence="13">
    <location>
        <begin position="1527"/>
        <end position="1594"/>
    </location>
</feature>
<dbReference type="CDD" id="cd13199">
    <property type="entry name" value="FERM_C2_MyoVII"/>
    <property type="match status" value="1"/>
</dbReference>
<dbReference type="InterPro" id="IPR036961">
    <property type="entry name" value="Kinesin_motor_dom_sf"/>
</dbReference>
<dbReference type="CDD" id="cd17093">
    <property type="entry name" value="FERM2_F1_Myosin-VII"/>
    <property type="match status" value="1"/>
</dbReference>
<evidence type="ECO:0000313" key="17">
    <source>
        <dbReference type="EMBL" id="KAK9679432.1"/>
    </source>
</evidence>
<evidence type="ECO:0000256" key="11">
    <source>
        <dbReference type="PROSITE-ProRule" id="PRU00192"/>
    </source>
</evidence>
<keyword evidence="4" id="KW-0963">Cytoplasm</keyword>
<evidence type="ECO:0000256" key="9">
    <source>
        <dbReference type="ARBA" id="ARBA00023175"/>
    </source>
</evidence>
<dbReference type="PROSITE" id="PS50002">
    <property type="entry name" value="SH3"/>
    <property type="match status" value="1"/>
</dbReference>
<dbReference type="PROSITE" id="PS51016">
    <property type="entry name" value="MYTH4"/>
    <property type="match status" value="2"/>
</dbReference>
<dbReference type="EMBL" id="JASPKY010001021">
    <property type="protein sequence ID" value="KAK9679431.1"/>
    <property type="molecule type" value="Genomic_DNA"/>
</dbReference>
<evidence type="ECO:0000259" key="16">
    <source>
        <dbReference type="PROSITE" id="PS51456"/>
    </source>
</evidence>
<dbReference type="CDD" id="cd14473">
    <property type="entry name" value="FERM_B-lobe"/>
    <property type="match status" value="2"/>
</dbReference>
<proteinExistence type="inferred from homology"/>
<name>A0AAW1HSQ5_POPJA</name>
<dbReference type="GO" id="GO:0030182">
    <property type="term" value="P:neuron differentiation"/>
    <property type="evidence" value="ECO:0007669"/>
    <property type="project" value="UniProtKB-ARBA"/>
</dbReference>
<dbReference type="SMART" id="SM00015">
    <property type="entry name" value="IQ"/>
    <property type="match status" value="3"/>
</dbReference>
<keyword evidence="6 12" id="KW-0547">Nucleotide-binding</keyword>
<dbReference type="InterPro" id="IPR029071">
    <property type="entry name" value="Ubiquitin-like_domsf"/>
</dbReference>
<accession>A0AAW1HSQ5</accession>
<dbReference type="PROSITE" id="PS50096">
    <property type="entry name" value="IQ"/>
    <property type="match status" value="2"/>
</dbReference>
<dbReference type="GO" id="GO:0005737">
    <property type="term" value="C:cytoplasm"/>
    <property type="evidence" value="ECO:0007669"/>
    <property type="project" value="UniProtKB-SubCell"/>
</dbReference>
<keyword evidence="5" id="KW-0677">Repeat</keyword>
<dbReference type="SMART" id="SM00139">
    <property type="entry name" value="MyTH4"/>
    <property type="match status" value="2"/>
</dbReference>
<dbReference type="InterPro" id="IPR041794">
    <property type="entry name" value="MyoVII_FERM_C2"/>
</dbReference>
<dbReference type="Gene3D" id="1.25.40.530">
    <property type="entry name" value="MyTH4 domain"/>
    <property type="match status" value="3"/>
</dbReference>
<evidence type="ECO:0000256" key="12">
    <source>
        <dbReference type="PROSITE-ProRule" id="PRU00782"/>
    </source>
</evidence>
<comment type="subcellular location">
    <subcellularLocation>
        <location evidence="1">Cytoplasm</location>
    </subcellularLocation>
</comment>
<evidence type="ECO:0000256" key="10">
    <source>
        <dbReference type="ARBA" id="ARBA00023203"/>
    </source>
</evidence>
<dbReference type="InterPro" id="IPR001609">
    <property type="entry name" value="Myosin_head_motor_dom-like"/>
</dbReference>
<dbReference type="PANTHER" id="PTHR22692:SF33">
    <property type="entry name" value="MYOSIN"/>
    <property type="match status" value="1"/>
</dbReference>
<dbReference type="SUPFAM" id="SSF47031">
    <property type="entry name" value="Second domain of FERM"/>
    <property type="match status" value="2"/>
</dbReference>
<dbReference type="GO" id="GO:0005524">
    <property type="term" value="F:ATP binding"/>
    <property type="evidence" value="ECO:0007669"/>
    <property type="project" value="UniProtKB-UniRule"/>
</dbReference>